<dbReference type="Gene3D" id="3.40.50.1010">
    <property type="entry name" value="5'-nuclease"/>
    <property type="match status" value="1"/>
</dbReference>
<comment type="caution">
    <text evidence="1">The sequence shown here is derived from an EMBL/GenBank/DDBJ whole genome shotgun (WGS) entry which is preliminary data.</text>
</comment>
<name>A0A2P7SLU8_9HYPH</name>
<dbReference type="AlphaFoldDB" id="A0A2P7SLU8"/>
<dbReference type="EMBL" id="PXYK01000005">
    <property type="protein sequence ID" value="PSJ63371.1"/>
    <property type="molecule type" value="Genomic_DNA"/>
</dbReference>
<evidence type="ECO:0000313" key="2">
    <source>
        <dbReference type="Proteomes" id="UP000241229"/>
    </source>
</evidence>
<gene>
    <name evidence="1" type="ORF">C7I84_06980</name>
</gene>
<protein>
    <submittedName>
        <fullName evidence="1">DNA-binding protein</fullName>
    </submittedName>
</protein>
<keyword evidence="2" id="KW-1185">Reference proteome</keyword>
<evidence type="ECO:0000313" key="1">
    <source>
        <dbReference type="EMBL" id="PSJ63371.1"/>
    </source>
</evidence>
<organism evidence="1 2">
    <name type="scientific">Kumtagia ephedrae</name>
    <dbReference type="NCBI Taxonomy" id="2116701"/>
    <lineage>
        <taxon>Bacteria</taxon>
        <taxon>Pseudomonadati</taxon>
        <taxon>Pseudomonadota</taxon>
        <taxon>Alphaproteobacteria</taxon>
        <taxon>Hyphomicrobiales</taxon>
        <taxon>Phyllobacteriaceae</taxon>
        <taxon>Kumtagia</taxon>
    </lineage>
</organism>
<sequence length="187" mass="20468">MPDFDFDATLRWARFAPRKTLSRQSGDELPFLDNASAGQALLLDTCVYIDGLQGRTPDAVADLLDLRIVNHSAVAVQELMHSIGALDPRHPGSKVAIDRIGGLIRAMPPHRVFAPDTDMLAKGAMLSGILCRLQGYAADDRYRALHDCVLFVQAQKLGLTVLTANVGDFDLLLQMLPAGRAIFYRPL</sequence>
<keyword evidence="1" id="KW-0238">DNA-binding</keyword>
<reference evidence="1 2" key="1">
    <citation type="submission" date="2018-03" db="EMBL/GenBank/DDBJ databases">
        <title>The draft genome of Mesorhizobium sp. 6GN-30.</title>
        <authorList>
            <person name="Liu L."/>
            <person name="Li L."/>
            <person name="Wang T."/>
            <person name="Zhang X."/>
            <person name="Liang L."/>
        </authorList>
    </citation>
    <scope>NUCLEOTIDE SEQUENCE [LARGE SCALE GENOMIC DNA]</scope>
    <source>
        <strain evidence="1 2">6GN30</strain>
    </source>
</reference>
<proteinExistence type="predicted"/>
<dbReference type="OrthoDB" id="7277438at2"/>
<accession>A0A2P7SLU8</accession>
<dbReference type="InterPro" id="IPR029060">
    <property type="entry name" value="PIN-like_dom_sf"/>
</dbReference>
<dbReference type="GO" id="GO:0003677">
    <property type="term" value="F:DNA binding"/>
    <property type="evidence" value="ECO:0007669"/>
    <property type="project" value="UniProtKB-KW"/>
</dbReference>
<dbReference type="SUPFAM" id="SSF88723">
    <property type="entry name" value="PIN domain-like"/>
    <property type="match status" value="1"/>
</dbReference>
<dbReference type="RefSeq" id="WP_106771434.1">
    <property type="nucleotide sequence ID" value="NZ_PXYK01000005.1"/>
</dbReference>
<dbReference type="Proteomes" id="UP000241229">
    <property type="component" value="Unassembled WGS sequence"/>
</dbReference>